<evidence type="ECO:0000313" key="2">
    <source>
        <dbReference type="Proteomes" id="UP000235392"/>
    </source>
</evidence>
<dbReference type="EMBL" id="PGCI01000634">
    <property type="protein sequence ID" value="PLW23407.1"/>
    <property type="molecule type" value="Genomic_DNA"/>
</dbReference>
<evidence type="ECO:0000313" key="1">
    <source>
        <dbReference type="EMBL" id="PLW23407.1"/>
    </source>
</evidence>
<dbReference type="Proteomes" id="UP000235392">
    <property type="component" value="Unassembled WGS sequence"/>
</dbReference>
<proteinExistence type="predicted"/>
<organism evidence="1 2">
    <name type="scientific">Puccinia coronata f. sp. avenae</name>
    <dbReference type="NCBI Taxonomy" id="200324"/>
    <lineage>
        <taxon>Eukaryota</taxon>
        <taxon>Fungi</taxon>
        <taxon>Dikarya</taxon>
        <taxon>Basidiomycota</taxon>
        <taxon>Pucciniomycotina</taxon>
        <taxon>Pucciniomycetes</taxon>
        <taxon>Pucciniales</taxon>
        <taxon>Pucciniaceae</taxon>
        <taxon>Puccinia</taxon>
    </lineage>
</organism>
<protein>
    <submittedName>
        <fullName evidence="1">Uncharacterized protein</fullName>
    </submittedName>
</protein>
<reference evidence="1 2" key="1">
    <citation type="submission" date="2017-11" db="EMBL/GenBank/DDBJ databases">
        <title>De novo assembly and phasing of dikaryotic genomes from two isolates of Puccinia coronata f. sp. avenae, the causal agent of oat crown rust.</title>
        <authorList>
            <person name="Miller M.E."/>
            <person name="Zhang Y."/>
            <person name="Omidvar V."/>
            <person name="Sperschneider J."/>
            <person name="Schwessinger B."/>
            <person name="Raley C."/>
            <person name="Palmer J.M."/>
            <person name="Garnica D."/>
            <person name="Upadhyaya N."/>
            <person name="Rathjen J."/>
            <person name="Taylor J.M."/>
            <person name="Park R.F."/>
            <person name="Dodds P.N."/>
            <person name="Hirsch C.D."/>
            <person name="Kianian S.F."/>
            <person name="Figueroa M."/>
        </authorList>
    </citation>
    <scope>NUCLEOTIDE SEQUENCE [LARGE SCALE GENOMIC DNA]</scope>
    <source>
        <strain evidence="1">12SD80</strain>
    </source>
</reference>
<dbReference type="AlphaFoldDB" id="A0A2N5TD22"/>
<sequence length="129" mass="14070">MSCSSFRNTFIFWGSISKISEGWRESKGSQKGLRVFRSERQALQLSAVAFDKFPYVSIHPQEPDTGIYSQLDSIFSRFAVPRDLALSPGEHLPLASCPDGAIFGWKGIASFENCNGCLELSAIFAGGAA</sequence>
<accession>A0A2N5TD22</accession>
<name>A0A2N5TD22_9BASI</name>
<gene>
    <name evidence="1" type="ORF">PCASD_14724</name>
</gene>
<comment type="caution">
    <text evidence="1">The sequence shown here is derived from an EMBL/GenBank/DDBJ whole genome shotgun (WGS) entry which is preliminary data.</text>
</comment>